<reference evidence="3" key="1">
    <citation type="submission" date="2015-09" db="EMBL/GenBank/DDBJ databases">
        <title>Complete genome of Arthrobacter alpinus strain R3.8.</title>
        <authorList>
            <person name="See-Too W.S."/>
            <person name="Chan K.G."/>
        </authorList>
    </citation>
    <scope>NUCLEOTIDE SEQUENCE [LARGE SCALE GENOMIC DNA]</scope>
    <source>
        <strain evidence="3">R3.8</strain>
    </source>
</reference>
<protein>
    <submittedName>
        <fullName evidence="2">Uncharacterized protein</fullName>
    </submittedName>
</protein>
<accession>A0A0M4RPV8</accession>
<proteinExistence type="predicted"/>
<keyword evidence="3" id="KW-1185">Reference proteome</keyword>
<sequence length="156" mass="17361">MPEASVTLKNFQELRAGAGSEATAKAVDIVEDKRTTDGKRHTTTVWYCLVYEFTNAYGDTNQLMQRIKCSKKEPALSSFPEVPVVSATQPGNYDSYWNSDESQKELSATSGNYVIWFYASIAAFVLTIAGIIWILRVRSKQKRAARTASPVEVNLP</sequence>
<dbReference type="PATRIC" id="fig|656366.3.peg.2220"/>
<dbReference type="AlphaFoldDB" id="A0A0M4RPV8"/>
<keyword evidence="1" id="KW-1133">Transmembrane helix</keyword>
<keyword evidence="1" id="KW-0472">Membrane</keyword>
<evidence type="ECO:0000256" key="1">
    <source>
        <dbReference type="SAM" id="Phobius"/>
    </source>
</evidence>
<evidence type="ECO:0000313" key="2">
    <source>
        <dbReference type="EMBL" id="ALE92601.1"/>
    </source>
</evidence>
<keyword evidence="1" id="KW-0812">Transmembrane</keyword>
<dbReference type="KEGG" id="aaq:AOC05_10265"/>
<evidence type="ECO:0000313" key="3">
    <source>
        <dbReference type="Proteomes" id="UP000062833"/>
    </source>
</evidence>
<gene>
    <name evidence="2" type="ORF">AOC05_10265</name>
</gene>
<name>A0A0M4RPV8_9MICC</name>
<organism evidence="2 3">
    <name type="scientific">Arthrobacter alpinus</name>
    <dbReference type="NCBI Taxonomy" id="656366"/>
    <lineage>
        <taxon>Bacteria</taxon>
        <taxon>Bacillati</taxon>
        <taxon>Actinomycetota</taxon>
        <taxon>Actinomycetes</taxon>
        <taxon>Micrococcales</taxon>
        <taxon>Micrococcaceae</taxon>
        <taxon>Arthrobacter</taxon>
    </lineage>
</organism>
<dbReference type="Proteomes" id="UP000062833">
    <property type="component" value="Chromosome"/>
</dbReference>
<feature type="transmembrane region" description="Helical" evidence="1">
    <location>
        <begin position="113"/>
        <end position="135"/>
    </location>
</feature>
<dbReference type="EMBL" id="CP012677">
    <property type="protein sequence ID" value="ALE92601.1"/>
    <property type="molecule type" value="Genomic_DNA"/>
</dbReference>